<dbReference type="SMART" id="SM00450">
    <property type="entry name" value="RHOD"/>
    <property type="match status" value="1"/>
</dbReference>
<dbReference type="SUPFAM" id="SSF52821">
    <property type="entry name" value="Rhodanese/Cell cycle control phosphatase"/>
    <property type="match status" value="1"/>
</dbReference>
<name>A0AAW2ZCF7_9EUKA</name>
<feature type="domain" description="Rhodanese" evidence="1">
    <location>
        <begin position="32"/>
        <end position="135"/>
    </location>
</feature>
<dbReference type="GO" id="GO:0005739">
    <property type="term" value="C:mitochondrion"/>
    <property type="evidence" value="ECO:0007669"/>
    <property type="project" value="TreeGrafter"/>
</dbReference>
<dbReference type="AlphaFoldDB" id="A0AAW2ZCF7"/>
<evidence type="ECO:0000313" key="2">
    <source>
        <dbReference type="EMBL" id="KAL0487592.1"/>
    </source>
</evidence>
<dbReference type="Pfam" id="PF00581">
    <property type="entry name" value="Rhodanese"/>
    <property type="match status" value="1"/>
</dbReference>
<evidence type="ECO:0000313" key="3">
    <source>
        <dbReference type="Proteomes" id="UP001431209"/>
    </source>
</evidence>
<sequence>MLKRIVNNARPPRRFYSSIIDKKNLQELIKKEPNDFTLIDVRKINEVTGVFPLIKPAINIPLDELSSAFSLDPVAFKAKYNTNKPTKEDNVILYCKIGLDSEYGQKELDSLGYKNSKYYKGSAMDWYSSDADFAKCCGN</sequence>
<evidence type="ECO:0000259" key="1">
    <source>
        <dbReference type="PROSITE" id="PS50206"/>
    </source>
</evidence>
<dbReference type="InterPro" id="IPR001763">
    <property type="entry name" value="Rhodanese-like_dom"/>
</dbReference>
<dbReference type="PANTHER" id="PTHR44086:SF10">
    <property type="entry name" value="THIOSULFATE SULFURTRANSFERASE_RHODANESE-LIKE DOMAIN-CONTAINING PROTEIN 3"/>
    <property type="match status" value="1"/>
</dbReference>
<dbReference type="GO" id="GO:0004792">
    <property type="term" value="F:thiosulfate-cyanide sulfurtransferase activity"/>
    <property type="evidence" value="ECO:0007669"/>
    <property type="project" value="TreeGrafter"/>
</dbReference>
<dbReference type="InterPro" id="IPR036873">
    <property type="entry name" value="Rhodanese-like_dom_sf"/>
</dbReference>
<gene>
    <name evidence="2" type="ORF">AKO1_000258</name>
</gene>
<proteinExistence type="predicted"/>
<dbReference type="Gene3D" id="3.40.250.10">
    <property type="entry name" value="Rhodanese-like domain"/>
    <property type="match status" value="1"/>
</dbReference>
<comment type="caution">
    <text evidence="2">The sequence shown here is derived from an EMBL/GenBank/DDBJ whole genome shotgun (WGS) entry which is preliminary data.</text>
</comment>
<dbReference type="PANTHER" id="PTHR44086">
    <property type="entry name" value="THIOSULFATE SULFURTRANSFERASE RDL2, MITOCHONDRIAL-RELATED"/>
    <property type="match status" value="1"/>
</dbReference>
<organism evidence="2 3">
    <name type="scientific">Acrasis kona</name>
    <dbReference type="NCBI Taxonomy" id="1008807"/>
    <lineage>
        <taxon>Eukaryota</taxon>
        <taxon>Discoba</taxon>
        <taxon>Heterolobosea</taxon>
        <taxon>Tetramitia</taxon>
        <taxon>Eutetramitia</taxon>
        <taxon>Acrasidae</taxon>
        <taxon>Acrasis</taxon>
    </lineage>
</organism>
<dbReference type="PROSITE" id="PS50206">
    <property type="entry name" value="RHODANESE_3"/>
    <property type="match status" value="1"/>
</dbReference>
<accession>A0AAW2ZCF7</accession>
<reference evidence="2 3" key="1">
    <citation type="submission" date="2024-03" db="EMBL/GenBank/DDBJ databases">
        <title>The Acrasis kona genome and developmental transcriptomes reveal deep origins of eukaryotic multicellular pathways.</title>
        <authorList>
            <person name="Sheikh S."/>
            <person name="Fu C.-J."/>
            <person name="Brown M.W."/>
            <person name="Baldauf S.L."/>
        </authorList>
    </citation>
    <scope>NUCLEOTIDE SEQUENCE [LARGE SCALE GENOMIC DNA]</scope>
    <source>
        <strain evidence="2 3">ATCC MYA-3509</strain>
    </source>
</reference>
<keyword evidence="3" id="KW-1185">Reference proteome</keyword>
<protein>
    <submittedName>
        <fullName evidence="2">Hsp67</fullName>
    </submittedName>
</protein>
<dbReference type="Proteomes" id="UP001431209">
    <property type="component" value="Unassembled WGS sequence"/>
</dbReference>
<dbReference type="EMBL" id="JAOPGA020001355">
    <property type="protein sequence ID" value="KAL0487592.1"/>
    <property type="molecule type" value="Genomic_DNA"/>
</dbReference>